<protein>
    <submittedName>
        <fullName evidence="6">Outer membrane receptor proteins, mostly Fe transport</fullName>
    </submittedName>
</protein>
<dbReference type="InterPro" id="IPR036942">
    <property type="entry name" value="Beta-barrel_TonB_sf"/>
</dbReference>
<sequence>MNRFNFLIVFCLSVTSYAQDLTISGTVVDDANQPIPYANAVLYTSDESKVINGSSTNDEGQFSIGNLALGEYVVKLSFIGFESVSTPISLTKTTDVGVIILKIASETLGEVTVNSKKPKFTKQADRMIFNVANTALVEGSMLDVLKSTPGVLVLDDNIMVKNSSPTVYINDRKVNLSASELAMLLDASSANSIQKIEVITSPSAIYDASSGIVLKIVMTKNLIMGYRGSVLAKYTQGVYPRYDGGLSQFYKTNKINLNLNYSYKHSKVNRNNLDEINYQENNIATEFWRTDLDRNTTTKTHNANLNFDYYINDNNTLSLSSNVLYLPFYNYKTKGNTFVKDLQGVDDYNFNSFNFSEDKKHNIGTDLDYKHSFKNGAQFLVNTHYTTYDYNRGQAVNSDYFFQNSASNFSTGFNTVNNQSTDIFSVKLDYQLPINDTSNLALGIKTSNINTDSDVVQFDVDQSTGSQTINNANTDVFNYDESVFAGYINYDKSWDKWSVVVGLRLEQTNIDGFSPVSNLNTGQDYLDWFPTFNVTWQAFEKANLYVGFNKYIERPDYTDLNPFNFFLNDNIIVTGNPNLKPSITTYSTIGTSINDSFTIEAYYKTVSNQINELPIQDNANNFLIYSQSNIKNVREYGLDFLTDLYISNKYSVFFLTSFFNHDFDINFNNQSYNFNQWSNFSQISSSFNMLKDNSLAVNLTVAYTSKFLQGTILGESILNSNLSLSKKVLNNKGVVSLMFADLFNQQDFGARSKFANQNNYSYHNIDNRYFKLGFSYKFGNTTLQTNERTKSLKERERLGM</sequence>
<dbReference type="PANTHER" id="PTHR40980:SF4">
    <property type="entry name" value="TONB-DEPENDENT RECEPTOR-LIKE BETA-BARREL DOMAIN-CONTAINING PROTEIN"/>
    <property type="match status" value="1"/>
</dbReference>
<dbReference type="InterPro" id="IPR041700">
    <property type="entry name" value="OMP_b-brl_3"/>
</dbReference>
<dbReference type="SUPFAM" id="SSF49464">
    <property type="entry name" value="Carboxypeptidase regulatory domain-like"/>
    <property type="match status" value="1"/>
</dbReference>
<dbReference type="Gene3D" id="2.40.170.20">
    <property type="entry name" value="TonB-dependent receptor, beta-barrel domain"/>
    <property type="match status" value="1"/>
</dbReference>
<evidence type="ECO:0000313" key="6">
    <source>
        <dbReference type="EMBL" id="SFI60068.1"/>
    </source>
</evidence>
<comment type="subcellular location">
    <subcellularLocation>
        <location evidence="1">Cell outer membrane</location>
    </subcellularLocation>
</comment>
<dbReference type="RefSeq" id="WP_090837050.1">
    <property type="nucleotide sequence ID" value="NZ_FORM01000001.1"/>
</dbReference>
<evidence type="ECO:0000259" key="5">
    <source>
        <dbReference type="Pfam" id="PF14905"/>
    </source>
</evidence>
<keyword evidence="6" id="KW-0675">Receptor</keyword>
<dbReference type="EMBL" id="FORM01000001">
    <property type="protein sequence ID" value="SFI60068.1"/>
    <property type="molecule type" value="Genomic_DNA"/>
</dbReference>
<keyword evidence="7" id="KW-1185">Reference proteome</keyword>
<dbReference type="Pfam" id="PF13620">
    <property type="entry name" value="CarboxypepD_reg"/>
    <property type="match status" value="1"/>
</dbReference>
<organism evidence="6 7">
    <name type="scientific">Olleya namhaensis</name>
    <dbReference type="NCBI Taxonomy" id="1144750"/>
    <lineage>
        <taxon>Bacteria</taxon>
        <taxon>Pseudomonadati</taxon>
        <taxon>Bacteroidota</taxon>
        <taxon>Flavobacteriia</taxon>
        <taxon>Flavobacteriales</taxon>
        <taxon>Flavobacteriaceae</taxon>
    </lineage>
</organism>
<dbReference type="Proteomes" id="UP000199559">
    <property type="component" value="Unassembled WGS sequence"/>
</dbReference>
<dbReference type="SUPFAM" id="SSF56935">
    <property type="entry name" value="Porins"/>
    <property type="match status" value="1"/>
</dbReference>
<keyword evidence="4" id="KW-0732">Signal</keyword>
<evidence type="ECO:0000256" key="1">
    <source>
        <dbReference type="ARBA" id="ARBA00004442"/>
    </source>
</evidence>
<feature type="domain" description="Outer membrane protein beta-barrel" evidence="5">
    <location>
        <begin position="371"/>
        <end position="776"/>
    </location>
</feature>
<dbReference type="AlphaFoldDB" id="A0A1I3JJA6"/>
<gene>
    <name evidence="6" type="ORF">SAMN05443431_101425</name>
</gene>
<evidence type="ECO:0000256" key="2">
    <source>
        <dbReference type="ARBA" id="ARBA00023136"/>
    </source>
</evidence>
<accession>A0A1I3JJA6</accession>
<feature type="signal peptide" evidence="4">
    <location>
        <begin position="1"/>
        <end position="18"/>
    </location>
</feature>
<evidence type="ECO:0000256" key="3">
    <source>
        <dbReference type="ARBA" id="ARBA00023237"/>
    </source>
</evidence>
<proteinExistence type="predicted"/>
<feature type="chain" id="PRO_5011504396" evidence="4">
    <location>
        <begin position="19"/>
        <end position="800"/>
    </location>
</feature>
<dbReference type="Pfam" id="PF14905">
    <property type="entry name" value="OMP_b-brl_3"/>
    <property type="match status" value="1"/>
</dbReference>
<dbReference type="GO" id="GO:0009279">
    <property type="term" value="C:cell outer membrane"/>
    <property type="evidence" value="ECO:0007669"/>
    <property type="project" value="UniProtKB-SubCell"/>
</dbReference>
<name>A0A1I3JJA6_9FLAO</name>
<evidence type="ECO:0000313" key="7">
    <source>
        <dbReference type="Proteomes" id="UP000199559"/>
    </source>
</evidence>
<dbReference type="PANTHER" id="PTHR40980">
    <property type="entry name" value="PLUG DOMAIN-CONTAINING PROTEIN"/>
    <property type="match status" value="1"/>
</dbReference>
<dbReference type="Gene3D" id="2.60.40.1120">
    <property type="entry name" value="Carboxypeptidase-like, regulatory domain"/>
    <property type="match status" value="1"/>
</dbReference>
<reference evidence="7" key="1">
    <citation type="submission" date="2016-10" db="EMBL/GenBank/DDBJ databases">
        <authorList>
            <person name="Varghese N."/>
            <person name="Submissions S."/>
        </authorList>
    </citation>
    <scope>NUCLEOTIDE SEQUENCE [LARGE SCALE GENOMIC DNA]</scope>
    <source>
        <strain evidence="7">DSM 28881</strain>
    </source>
</reference>
<dbReference type="InterPro" id="IPR008969">
    <property type="entry name" value="CarboxyPept-like_regulatory"/>
</dbReference>
<dbReference type="STRING" id="1144750.SAMN05443431_101425"/>
<keyword evidence="2" id="KW-0472">Membrane</keyword>
<keyword evidence="3" id="KW-0998">Cell outer membrane</keyword>
<evidence type="ECO:0000256" key="4">
    <source>
        <dbReference type="SAM" id="SignalP"/>
    </source>
</evidence>